<dbReference type="InterPro" id="IPR020103">
    <property type="entry name" value="PsdUridine_synth_cat_dom_sf"/>
</dbReference>
<dbReference type="GO" id="GO:0001522">
    <property type="term" value="P:pseudouridine synthesis"/>
    <property type="evidence" value="ECO:0007669"/>
    <property type="project" value="InterPro"/>
</dbReference>
<reference evidence="10" key="1">
    <citation type="submission" date="2014-07" db="EMBL/GenBank/DDBJ databases">
        <authorList>
            <person name="Martin A.A"/>
            <person name="De Silva N."/>
        </authorList>
    </citation>
    <scope>NUCLEOTIDE SEQUENCE</scope>
</reference>
<reference evidence="11" key="2">
    <citation type="submission" date="2015-08" db="UniProtKB">
        <authorList>
            <consortium name="WormBaseParasite"/>
        </authorList>
    </citation>
    <scope>IDENTIFICATION</scope>
</reference>
<dbReference type="WBParaSite" id="SVE_1820300.1">
    <property type="protein sequence ID" value="SVE_1820300.1"/>
    <property type="gene ID" value="SVE_1820300"/>
</dbReference>
<dbReference type="InterPro" id="IPR006145">
    <property type="entry name" value="PsdUridine_synth_RsuA/RluA"/>
</dbReference>
<feature type="compositionally biased region" description="Low complexity" evidence="8">
    <location>
        <begin position="132"/>
        <end position="141"/>
    </location>
</feature>
<evidence type="ECO:0000256" key="5">
    <source>
        <dbReference type="ARBA" id="ARBA00036943"/>
    </source>
</evidence>
<comment type="catalytic activity">
    <reaction evidence="2">
        <text>uridine in 5S rRNA = pseudouridine in 5S rRNA</text>
        <dbReference type="Rhea" id="RHEA:47036"/>
        <dbReference type="Rhea" id="RHEA-COMP:11730"/>
        <dbReference type="Rhea" id="RHEA-COMP:11731"/>
        <dbReference type="ChEBI" id="CHEBI:65314"/>
        <dbReference type="ChEBI" id="CHEBI:65315"/>
    </reaction>
</comment>
<evidence type="ECO:0000256" key="7">
    <source>
        <dbReference type="ARBA" id="ARBA00041563"/>
    </source>
</evidence>
<dbReference type="STRING" id="75913.A0A0K0G0G8"/>
<evidence type="ECO:0000256" key="6">
    <source>
        <dbReference type="ARBA" id="ARBA00039953"/>
    </source>
</evidence>
<accession>A0A0K0G0G8</accession>
<name>A0A0K0G0G8_STRVS</name>
<dbReference type="CDD" id="cd02869">
    <property type="entry name" value="PseudoU_synth_RluA_like"/>
    <property type="match status" value="1"/>
</dbReference>
<evidence type="ECO:0000256" key="8">
    <source>
        <dbReference type="SAM" id="MobiDB-lite"/>
    </source>
</evidence>
<feature type="domain" description="Pseudouridine synthase RsuA/RluA-like" evidence="9">
    <location>
        <begin position="221"/>
        <end position="385"/>
    </location>
</feature>
<evidence type="ECO:0000313" key="11">
    <source>
        <dbReference type="WBParaSite" id="SVE_1820300.1"/>
    </source>
</evidence>
<dbReference type="Pfam" id="PF00849">
    <property type="entry name" value="PseudoU_synth_2"/>
    <property type="match status" value="1"/>
</dbReference>
<evidence type="ECO:0000256" key="2">
    <source>
        <dbReference type="ARBA" id="ARBA00001896"/>
    </source>
</evidence>
<dbReference type="Gene3D" id="3.30.2350.10">
    <property type="entry name" value="Pseudouridine synthase"/>
    <property type="match status" value="1"/>
</dbReference>
<dbReference type="GO" id="GO:0003723">
    <property type="term" value="F:RNA binding"/>
    <property type="evidence" value="ECO:0007669"/>
    <property type="project" value="InterPro"/>
</dbReference>
<proteinExistence type="inferred from homology"/>
<dbReference type="PANTHER" id="PTHR21600">
    <property type="entry name" value="MITOCHONDRIAL RNA PSEUDOURIDINE SYNTHASE"/>
    <property type="match status" value="1"/>
</dbReference>
<comment type="catalytic activity">
    <reaction evidence="1">
        <text>a uridine in mRNA = a pseudouridine in mRNA</text>
        <dbReference type="Rhea" id="RHEA:56644"/>
        <dbReference type="Rhea" id="RHEA-COMP:14658"/>
        <dbReference type="Rhea" id="RHEA-COMP:14659"/>
        <dbReference type="ChEBI" id="CHEBI:65314"/>
        <dbReference type="ChEBI" id="CHEBI:65315"/>
    </reaction>
</comment>
<keyword evidence="4" id="KW-0413">Isomerase</keyword>
<evidence type="ECO:0000256" key="3">
    <source>
        <dbReference type="ARBA" id="ARBA00010876"/>
    </source>
</evidence>
<dbReference type="SUPFAM" id="SSF55120">
    <property type="entry name" value="Pseudouridine synthase"/>
    <property type="match status" value="1"/>
</dbReference>
<feature type="region of interest" description="Disordered" evidence="8">
    <location>
        <begin position="123"/>
        <end position="143"/>
    </location>
</feature>
<protein>
    <recommendedName>
        <fullName evidence="6">Pseudouridylate synthase RPUSD4, mitochondrial</fullName>
    </recommendedName>
    <alternativeName>
        <fullName evidence="7">RNA pseudouridylate synthase domain-containing protein 4</fullName>
    </alternativeName>
</protein>
<organism evidence="10 11">
    <name type="scientific">Strongyloides venezuelensis</name>
    <name type="common">Threadworm</name>
    <dbReference type="NCBI Taxonomy" id="75913"/>
    <lineage>
        <taxon>Eukaryota</taxon>
        <taxon>Metazoa</taxon>
        <taxon>Ecdysozoa</taxon>
        <taxon>Nematoda</taxon>
        <taxon>Chromadorea</taxon>
        <taxon>Rhabditida</taxon>
        <taxon>Tylenchina</taxon>
        <taxon>Panagrolaimomorpha</taxon>
        <taxon>Strongyloidoidea</taxon>
        <taxon>Strongyloididae</taxon>
        <taxon>Strongyloides</taxon>
    </lineage>
</organism>
<dbReference type="Proteomes" id="UP000035680">
    <property type="component" value="Unassembled WGS sequence"/>
</dbReference>
<dbReference type="InterPro" id="IPR050188">
    <property type="entry name" value="RluA_PseudoU_synthase"/>
</dbReference>
<dbReference type="PANTHER" id="PTHR21600:SF83">
    <property type="entry name" value="PSEUDOURIDYLATE SYNTHASE RPUSD4, MITOCHONDRIAL"/>
    <property type="match status" value="1"/>
</dbReference>
<comment type="similarity">
    <text evidence="3">Belongs to the pseudouridine synthase RluA family.</text>
</comment>
<sequence>MVIKTEYDDVFGIEYQTESKAKEEDSNKVIKESKVVDEKDDIFTQNILNSSPYRKTSHKNSKKNLKGVDAKDDIFTEQILNSSPYEKTVFTHSKKTLKSKKSDNEDFFTEQILSNYEPLNTTLEEPHDKKIPTNNKIFNKNNKNKRNVDKGYSMFDVKEVLESSSNEENSLKNIITKPLFIDEGDYGIKMIKQMIDNYRTNDKGKLAEYMANRVIFDDDSLIAFDKPVSLAYSGKTKNDSIITMDSCLQELKKIVSPDFSRLSLVKSLEKGFSGIILFAKTKEAQDRYLGMIEDKLVKFHYHVLVRGIPALDEGTIKFPLVKLLVNRGDIVVKPFKQEKFPKKGNIPVMFASTNYKVLETNKRADMTFLQVTVYKEYTHQIRTHLVYGLNTPIIGDLKYNPLNTKNFISPPKLTNEARNLLDISSTNGYKHLPMLCHLYKASFPGIQQSGSKNFNIFCSMPPHMKFILNKLKLLKR</sequence>
<comment type="catalytic activity">
    <reaction evidence="5">
        <text>a uridine in tRNA = a pseudouridine in tRNA</text>
        <dbReference type="Rhea" id="RHEA:54572"/>
        <dbReference type="Rhea" id="RHEA-COMP:13339"/>
        <dbReference type="Rhea" id="RHEA-COMP:13934"/>
        <dbReference type="ChEBI" id="CHEBI:65314"/>
        <dbReference type="ChEBI" id="CHEBI:65315"/>
    </reaction>
</comment>
<evidence type="ECO:0000256" key="4">
    <source>
        <dbReference type="ARBA" id="ARBA00023235"/>
    </source>
</evidence>
<keyword evidence="10" id="KW-1185">Reference proteome</keyword>
<evidence type="ECO:0000259" key="9">
    <source>
        <dbReference type="Pfam" id="PF00849"/>
    </source>
</evidence>
<dbReference type="AlphaFoldDB" id="A0A0K0G0G8"/>
<evidence type="ECO:0000256" key="1">
    <source>
        <dbReference type="ARBA" id="ARBA00001166"/>
    </source>
</evidence>
<dbReference type="GO" id="GO:0009982">
    <property type="term" value="F:pseudouridine synthase activity"/>
    <property type="evidence" value="ECO:0007669"/>
    <property type="project" value="InterPro"/>
</dbReference>
<evidence type="ECO:0000313" key="10">
    <source>
        <dbReference type="Proteomes" id="UP000035680"/>
    </source>
</evidence>